<feature type="domain" description="Phosphoribosyltransferase" evidence="1">
    <location>
        <begin position="11"/>
        <end position="182"/>
    </location>
</feature>
<evidence type="ECO:0000313" key="2">
    <source>
        <dbReference type="EMBL" id="QYX32289.1"/>
    </source>
</evidence>
<evidence type="ECO:0000313" key="3">
    <source>
        <dbReference type="Proteomes" id="UP000826540"/>
    </source>
</evidence>
<reference evidence="2 3" key="1">
    <citation type="journal article" date="2022" name="J. Am. Chem. Soc.">
        <title>Biosynthesis of Guanitoxin Enables Global Environmental Detection in Freshwater Cyanobacteria.</title>
        <authorList>
            <person name="Lima S.T."/>
            <person name="Fallon T.R."/>
            <person name="Cordoza J.L."/>
            <person name="Chekan J.R."/>
            <person name="Delbaje E."/>
            <person name="Hopiavuori A.R."/>
            <person name="Alvarenga D.O."/>
            <person name="Wood S.M."/>
            <person name="Luhavaya H."/>
            <person name="Baumgartner J.T."/>
            <person name="Dorr F.A."/>
            <person name="Etchegaray A."/>
            <person name="Pinto E."/>
            <person name="McKinnie S.M.K."/>
            <person name="Fiore M.F."/>
            <person name="Moore B.S."/>
        </authorList>
    </citation>
    <scope>NUCLEOTIDE SEQUENCE [LARGE SCALE GENOMIC DNA]</scope>
    <source>
        <strain evidence="2 3">ITEP-024</strain>
    </source>
</reference>
<evidence type="ECO:0000259" key="1">
    <source>
        <dbReference type="Pfam" id="PF00156"/>
    </source>
</evidence>
<gene>
    <name evidence="2" type="ORF">K2F26_02485</name>
</gene>
<accession>A0ABX8X0R4</accession>
<dbReference type="GO" id="GO:0016757">
    <property type="term" value="F:glycosyltransferase activity"/>
    <property type="evidence" value="ECO:0007669"/>
    <property type="project" value="UniProtKB-KW"/>
</dbReference>
<keyword evidence="2" id="KW-0328">Glycosyltransferase</keyword>
<keyword evidence="2" id="KW-0808">Transferase</keyword>
<dbReference type="InterPro" id="IPR000836">
    <property type="entry name" value="PRTase_dom"/>
</dbReference>
<dbReference type="InterPro" id="IPR029057">
    <property type="entry name" value="PRTase-like"/>
</dbReference>
<dbReference type="CDD" id="cd06223">
    <property type="entry name" value="PRTases_typeI"/>
    <property type="match status" value="1"/>
</dbReference>
<keyword evidence="3" id="KW-1185">Reference proteome</keyword>
<dbReference type="SUPFAM" id="SSF53271">
    <property type="entry name" value="PRTase-like"/>
    <property type="match status" value="1"/>
</dbReference>
<organism evidence="2 3">
    <name type="scientific">Sphaerospermopsis torques-reginae ITEP-024</name>
    <dbReference type="NCBI Taxonomy" id="984208"/>
    <lineage>
        <taxon>Bacteria</taxon>
        <taxon>Bacillati</taxon>
        <taxon>Cyanobacteriota</taxon>
        <taxon>Cyanophyceae</taxon>
        <taxon>Nostocales</taxon>
        <taxon>Aphanizomenonaceae</taxon>
        <taxon>Sphaerospermopsis</taxon>
        <taxon>Sphaerospermopsis torques-reginae</taxon>
    </lineage>
</organism>
<dbReference type="RefSeq" id="WP_220610214.1">
    <property type="nucleotide sequence ID" value="NZ_CP080598.1"/>
</dbReference>
<sequence>MVLRFRNRTEAGKMLAQNLTAYTHEENLLVLALPRGGVPVACEVAKALNAPLDVCIVRKLGVPGHKELAMGAIAAGGIGVLNSDVINTLGIDKETIQAVAAEELQELQRRDRTYRGDAPPINVENKTVILIDDGIATGSTMRAAIAILQQQQPKKIVVAIPVAPTSTYKELQSEVDEIVCLQIIEYLSAIGLWYEDFSQTTDEEVKEILDFRF</sequence>
<dbReference type="Proteomes" id="UP000826540">
    <property type="component" value="Chromosome"/>
</dbReference>
<dbReference type="Gene3D" id="3.30.1310.20">
    <property type="entry name" value="PRTase-like"/>
    <property type="match status" value="1"/>
</dbReference>
<name>A0ABX8X0R4_9CYAN</name>
<protein>
    <submittedName>
        <fullName evidence="2">Phosphoribosyltransferase</fullName>
    </submittedName>
</protein>
<dbReference type="Pfam" id="PF00156">
    <property type="entry name" value="Pribosyltran"/>
    <property type="match status" value="1"/>
</dbReference>
<dbReference type="Gene3D" id="3.40.50.2020">
    <property type="match status" value="1"/>
</dbReference>
<dbReference type="EMBL" id="CP080598">
    <property type="protein sequence ID" value="QYX32289.1"/>
    <property type="molecule type" value="Genomic_DNA"/>
</dbReference>
<proteinExistence type="predicted"/>